<dbReference type="GO" id="GO:0016740">
    <property type="term" value="F:transferase activity"/>
    <property type="evidence" value="ECO:0007669"/>
    <property type="project" value="UniProtKB-KW"/>
</dbReference>
<dbReference type="PRINTS" id="PR01210">
    <property type="entry name" value="GGTRANSPTASE"/>
</dbReference>
<feature type="compositionally biased region" description="Basic and acidic residues" evidence="5">
    <location>
        <begin position="380"/>
        <end position="390"/>
    </location>
</feature>
<evidence type="ECO:0000313" key="7">
    <source>
        <dbReference type="EMBL" id="QIE55975.1"/>
    </source>
</evidence>
<dbReference type="PANTHER" id="PTHR43199">
    <property type="entry name" value="GLUTATHIONE HYDROLASE"/>
    <property type="match status" value="1"/>
</dbReference>
<dbReference type="InterPro" id="IPR043137">
    <property type="entry name" value="GGT_ssub_C"/>
</dbReference>
<dbReference type="AlphaFoldDB" id="A0A7L5BVT5"/>
<evidence type="ECO:0000256" key="1">
    <source>
        <dbReference type="ARBA" id="ARBA00009381"/>
    </source>
</evidence>
<keyword evidence="3" id="KW-0378">Hydrolase</keyword>
<reference evidence="7 8" key="1">
    <citation type="submission" date="2020-02" db="EMBL/GenBank/DDBJ databases">
        <title>complete genome sequence of Rhodobacteraceae bacterium.</title>
        <authorList>
            <person name="Park J."/>
            <person name="Kim Y.-S."/>
            <person name="Kim K.-H."/>
        </authorList>
    </citation>
    <scope>NUCLEOTIDE SEQUENCE [LARGE SCALE GENOMIC DNA]</scope>
    <source>
        <strain evidence="7 8">RR4-56</strain>
    </source>
</reference>
<dbReference type="InterPro" id="IPR051792">
    <property type="entry name" value="GGT_bact"/>
</dbReference>
<keyword evidence="8" id="KW-1185">Reference proteome</keyword>
<dbReference type="InterPro" id="IPR029055">
    <property type="entry name" value="Ntn_hydrolases_N"/>
</dbReference>
<organism evidence="7 8">
    <name type="scientific">Pikeienuella piscinae</name>
    <dbReference type="NCBI Taxonomy" id="2748098"/>
    <lineage>
        <taxon>Bacteria</taxon>
        <taxon>Pseudomonadati</taxon>
        <taxon>Pseudomonadota</taxon>
        <taxon>Alphaproteobacteria</taxon>
        <taxon>Rhodobacterales</taxon>
        <taxon>Paracoccaceae</taxon>
        <taxon>Pikeienuella</taxon>
    </lineage>
</organism>
<evidence type="ECO:0000256" key="3">
    <source>
        <dbReference type="ARBA" id="ARBA00022801"/>
    </source>
</evidence>
<dbReference type="GO" id="GO:0016787">
    <property type="term" value="F:hydrolase activity"/>
    <property type="evidence" value="ECO:0007669"/>
    <property type="project" value="UniProtKB-KW"/>
</dbReference>
<evidence type="ECO:0000313" key="8">
    <source>
        <dbReference type="Proteomes" id="UP000503336"/>
    </source>
</evidence>
<dbReference type="Gene3D" id="1.10.246.130">
    <property type="match status" value="1"/>
</dbReference>
<dbReference type="Pfam" id="PF01019">
    <property type="entry name" value="G_glu_transpept"/>
    <property type="match status" value="1"/>
</dbReference>
<dbReference type="SUPFAM" id="SSF56235">
    <property type="entry name" value="N-terminal nucleophile aminohydrolases (Ntn hydrolases)"/>
    <property type="match status" value="1"/>
</dbReference>
<evidence type="ECO:0000256" key="5">
    <source>
        <dbReference type="SAM" id="MobiDB-lite"/>
    </source>
</evidence>
<evidence type="ECO:0000256" key="6">
    <source>
        <dbReference type="SAM" id="SignalP"/>
    </source>
</evidence>
<dbReference type="PANTHER" id="PTHR43199:SF1">
    <property type="entry name" value="GLUTATHIONE HYDROLASE PROENZYME"/>
    <property type="match status" value="1"/>
</dbReference>
<dbReference type="Gene3D" id="3.60.20.40">
    <property type="match status" value="1"/>
</dbReference>
<feature type="signal peptide" evidence="6">
    <location>
        <begin position="1"/>
        <end position="20"/>
    </location>
</feature>
<name>A0A7L5BVT5_9RHOB</name>
<keyword evidence="6" id="KW-0732">Signal</keyword>
<protein>
    <submittedName>
        <fullName evidence="7">Gamma-glutamyltransferase family protein</fullName>
    </submittedName>
</protein>
<dbReference type="EMBL" id="CP049056">
    <property type="protein sequence ID" value="QIE55975.1"/>
    <property type="molecule type" value="Genomic_DNA"/>
</dbReference>
<evidence type="ECO:0000256" key="4">
    <source>
        <dbReference type="ARBA" id="ARBA00023145"/>
    </source>
</evidence>
<feature type="chain" id="PRO_5029900540" evidence="6">
    <location>
        <begin position="21"/>
        <end position="573"/>
    </location>
</feature>
<keyword evidence="2 7" id="KW-0808">Transferase</keyword>
<sequence length="573" mass="59979">MRRSVLFALTLTFSPAAVFAQQSPQPERTFERAAASDVTGKTEMVIAAHPLAVEAGLAVLAEGGDAADAAVAVQLVLTLVEPQSSGLGGGAFALYWDATLQRLTAYDGREVAPKAAGPDYWLGPDGAPMAWREAVPGGRSVGVPGTPALLEELHNRHSRLPRTGLADAAIELAEQGFEVSPRLAASVKDAAESLAAFPETAAYFLPDGKPIEAGAVLKNAALAETFRRFADEGAAPFYTGDLAENVIMATRASPLNPGLLTAEDFAGYQPISRKPVCHPYRGLKICGMGPPSSGALTIGQILMMLEHRDLGPAPSPAAWRLYVEASRLAFADRGLYMADSDFAAMPEGLLDPDYMAMRAGLISAAAAGDAAPGTPPWKEGALRAPDRSAERPGTSHFVIRDSDGDIVSMTTTIETGFGSRLMANGYLLNNELTDFSFTPEADGKPVANRVEGGKRPRSSMAPTIVFRNGTPAFALGSPGGARIIGYVATALIGLIDWGMSPAEAASIGHVTASGSRVDLEEGTEAAMLEENLRAYGLEPRIRNMNSGLAILALTPEGLVGAADPRREGVARSD</sequence>
<dbReference type="RefSeq" id="WP_165098578.1">
    <property type="nucleotide sequence ID" value="NZ_CP049056.1"/>
</dbReference>
<evidence type="ECO:0000256" key="2">
    <source>
        <dbReference type="ARBA" id="ARBA00022679"/>
    </source>
</evidence>
<dbReference type="KEGG" id="hdh:G5B40_11230"/>
<feature type="region of interest" description="Disordered" evidence="5">
    <location>
        <begin position="367"/>
        <end position="394"/>
    </location>
</feature>
<accession>A0A7L5BVT5</accession>
<dbReference type="InterPro" id="IPR043138">
    <property type="entry name" value="GGT_lsub"/>
</dbReference>
<keyword evidence="4" id="KW-0865">Zymogen</keyword>
<dbReference type="Proteomes" id="UP000503336">
    <property type="component" value="Chromosome"/>
</dbReference>
<proteinExistence type="inferred from homology"/>
<gene>
    <name evidence="7" type="ORF">G5B40_11230</name>
</gene>
<comment type="similarity">
    <text evidence="1">Belongs to the gamma-glutamyltransferase family.</text>
</comment>